<evidence type="ECO:0000256" key="1">
    <source>
        <dbReference type="SAM" id="Phobius"/>
    </source>
</evidence>
<dbReference type="Pfam" id="PF04892">
    <property type="entry name" value="VanZ"/>
    <property type="match status" value="1"/>
</dbReference>
<dbReference type="EMBL" id="JASTZU010000009">
    <property type="protein sequence ID" value="MDL4839115.1"/>
    <property type="molecule type" value="Genomic_DNA"/>
</dbReference>
<feature type="transmembrane region" description="Helical" evidence="1">
    <location>
        <begin position="76"/>
        <end position="95"/>
    </location>
</feature>
<keyword evidence="4" id="KW-1185">Reference proteome</keyword>
<evidence type="ECO:0000313" key="3">
    <source>
        <dbReference type="EMBL" id="MDL4839115.1"/>
    </source>
</evidence>
<feature type="transmembrane region" description="Helical" evidence="1">
    <location>
        <begin position="104"/>
        <end position="121"/>
    </location>
</feature>
<comment type="caution">
    <text evidence="3">The sequence shown here is derived from an EMBL/GenBank/DDBJ whole genome shotgun (WGS) entry which is preliminary data.</text>
</comment>
<dbReference type="NCBIfam" id="NF037970">
    <property type="entry name" value="vanZ_1"/>
    <property type="match status" value="1"/>
</dbReference>
<keyword evidence="1" id="KW-1133">Transmembrane helix</keyword>
<protein>
    <submittedName>
        <fullName evidence="3">VanZ family protein</fullName>
    </submittedName>
</protein>
<dbReference type="PIRSF" id="PIRSF019083">
    <property type="entry name" value="UCP019083_VanZ"/>
    <property type="match status" value="1"/>
</dbReference>
<sequence>MRKRKFVSWIGMTIATLFVLFIVSDTPYANQDIKPFLFGKVEFLDGILPDISFHYGAQYVSTTNIYSFIEFILRKLGHIAGYFLLTICLYATLTFTKLSEHRKIMLSFIIPICYAMLDEWHQTTVPGRTGRLIDVYTVDALGILLAIIIITVNRKMVRMG</sequence>
<dbReference type="Proteomes" id="UP001235343">
    <property type="component" value="Unassembled WGS sequence"/>
</dbReference>
<organism evidence="3 4">
    <name type="scientific">Aquibacillus rhizosphaerae</name>
    <dbReference type="NCBI Taxonomy" id="3051431"/>
    <lineage>
        <taxon>Bacteria</taxon>
        <taxon>Bacillati</taxon>
        <taxon>Bacillota</taxon>
        <taxon>Bacilli</taxon>
        <taxon>Bacillales</taxon>
        <taxon>Bacillaceae</taxon>
        <taxon>Aquibacillus</taxon>
    </lineage>
</organism>
<keyword evidence="1" id="KW-0812">Transmembrane</keyword>
<dbReference type="InterPro" id="IPR016747">
    <property type="entry name" value="Phosphotransbutyrylase"/>
</dbReference>
<evidence type="ECO:0000259" key="2">
    <source>
        <dbReference type="Pfam" id="PF04892"/>
    </source>
</evidence>
<dbReference type="InterPro" id="IPR006976">
    <property type="entry name" value="VanZ-like"/>
</dbReference>
<name>A0ABT7L025_9BACI</name>
<feature type="transmembrane region" description="Helical" evidence="1">
    <location>
        <begin position="133"/>
        <end position="152"/>
    </location>
</feature>
<feature type="domain" description="VanZ-like" evidence="2">
    <location>
        <begin position="14"/>
        <end position="151"/>
    </location>
</feature>
<keyword evidence="1" id="KW-0472">Membrane</keyword>
<gene>
    <name evidence="3" type="ORF">QQS35_01385</name>
</gene>
<reference evidence="3 4" key="1">
    <citation type="submission" date="2023-06" db="EMBL/GenBank/DDBJ databases">
        <title>Aquibacillus rhizosphaerae LR5S19.</title>
        <authorList>
            <person name="Sun J.-Q."/>
        </authorList>
    </citation>
    <scope>NUCLEOTIDE SEQUENCE [LARGE SCALE GENOMIC DNA]</scope>
    <source>
        <strain evidence="3 4">LR5S19</strain>
    </source>
</reference>
<proteinExistence type="predicted"/>
<evidence type="ECO:0000313" key="4">
    <source>
        <dbReference type="Proteomes" id="UP001235343"/>
    </source>
</evidence>
<dbReference type="RefSeq" id="WP_285929936.1">
    <property type="nucleotide sequence ID" value="NZ_JASTZU010000009.1"/>
</dbReference>
<accession>A0ABT7L025</accession>